<dbReference type="GeneID" id="82203460"/>
<organism evidence="1 2">
    <name type="scientific">Ileibacterium valens</name>
    <dbReference type="NCBI Taxonomy" id="1862668"/>
    <lineage>
        <taxon>Bacteria</taxon>
        <taxon>Bacillati</taxon>
        <taxon>Bacillota</taxon>
        <taxon>Erysipelotrichia</taxon>
        <taxon>Erysipelotrichales</taxon>
        <taxon>Erysipelotrichaceae</taxon>
        <taxon>Ileibacterium</taxon>
    </lineage>
</organism>
<dbReference type="AlphaFoldDB" id="A0A1U7NE21"/>
<dbReference type="InterPro" id="IPR008183">
    <property type="entry name" value="Aldose_1/G6P_1-epimerase"/>
</dbReference>
<dbReference type="InterPro" id="IPR011013">
    <property type="entry name" value="Gal_mutarotase_sf_dom"/>
</dbReference>
<proteinExistence type="predicted"/>
<protein>
    <recommendedName>
        <fullName evidence="3">Aldose epimerase</fullName>
    </recommendedName>
</protein>
<dbReference type="InterPro" id="IPR014718">
    <property type="entry name" value="GH-type_carb-bd"/>
</dbReference>
<dbReference type="EMBL" id="MPJW01000190">
    <property type="protein sequence ID" value="OLU37748.1"/>
    <property type="molecule type" value="Genomic_DNA"/>
</dbReference>
<dbReference type="Gene3D" id="2.70.98.10">
    <property type="match status" value="1"/>
</dbReference>
<keyword evidence="2" id="KW-1185">Reference proteome</keyword>
<dbReference type="OrthoDB" id="9795355at2"/>
<sequence length="290" mass="34006">MREDLTLENGRLKLTTRTRAGQMRSLIDKKNGFELIYQGDQGWKDQNPTLFPMVGSTWNDGKFVVDGKEYQMKNHGLIRYADLEGEVDGNKITYRMSSDEETRKQFPFDFEYEMSYELNDHSVTVSYQIKNPSDRDLPFSFGLHPAFRTSQNAKEQFEDFSIRFNETLKTDQLIFSADYQPVSYVPVEMDEWKLSRDDLNKYATLVFTHPNVTDAAIYYRDQKRMNVHFEGYPYLALWSHPTPSDMVCIEPWYGHADYEKKDIPFEKREGTLILKPGESFTCSYEISVPE</sequence>
<evidence type="ECO:0008006" key="3">
    <source>
        <dbReference type="Google" id="ProtNLM"/>
    </source>
</evidence>
<dbReference type="RefSeq" id="WP_075820651.1">
    <property type="nucleotide sequence ID" value="NZ_CAJUTZ010000024.1"/>
</dbReference>
<dbReference type="PANTHER" id="PTHR11122">
    <property type="entry name" value="APOSPORY-ASSOCIATED PROTEIN C-RELATED"/>
    <property type="match status" value="1"/>
</dbReference>
<evidence type="ECO:0000313" key="1">
    <source>
        <dbReference type="EMBL" id="OLU37748.1"/>
    </source>
</evidence>
<reference evidence="1 2" key="1">
    <citation type="submission" date="2016-11" db="EMBL/GenBank/DDBJ databases">
        <title>Description of two novel members of the family Erysipelotrichaceae: Ileibacterium lipovorans gen. nov., sp. nov. and Dubosiella newyorkensis, gen. nov., sp. nov.</title>
        <authorList>
            <person name="Cox L.M."/>
            <person name="Sohn J."/>
            <person name="Tyrrell K.L."/>
            <person name="Citron D.M."/>
            <person name="Lawson P.A."/>
            <person name="Patel N.B."/>
            <person name="Iizumi T."/>
            <person name="Perez-Perez G.I."/>
            <person name="Goldstein E.J."/>
            <person name="Blaser M.J."/>
        </authorList>
    </citation>
    <scope>NUCLEOTIDE SEQUENCE [LARGE SCALE GENOMIC DNA]</scope>
    <source>
        <strain evidence="1 2">NYU-BL-A3</strain>
    </source>
</reference>
<accession>A0A1U7NE21</accession>
<dbReference type="Proteomes" id="UP000186341">
    <property type="component" value="Unassembled WGS sequence"/>
</dbReference>
<evidence type="ECO:0000313" key="2">
    <source>
        <dbReference type="Proteomes" id="UP000186341"/>
    </source>
</evidence>
<dbReference type="GO" id="GO:0030246">
    <property type="term" value="F:carbohydrate binding"/>
    <property type="evidence" value="ECO:0007669"/>
    <property type="project" value="InterPro"/>
</dbReference>
<dbReference type="GO" id="GO:0005975">
    <property type="term" value="P:carbohydrate metabolic process"/>
    <property type="evidence" value="ECO:0007669"/>
    <property type="project" value="InterPro"/>
</dbReference>
<dbReference type="GO" id="GO:0016853">
    <property type="term" value="F:isomerase activity"/>
    <property type="evidence" value="ECO:0007669"/>
    <property type="project" value="InterPro"/>
</dbReference>
<name>A0A1U7NE21_9FIRM</name>
<dbReference type="Pfam" id="PF01263">
    <property type="entry name" value="Aldose_epim"/>
    <property type="match status" value="1"/>
</dbReference>
<gene>
    <name evidence="1" type="ORF">BO222_09855</name>
</gene>
<dbReference type="PANTHER" id="PTHR11122:SF13">
    <property type="entry name" value="GLUCOSE-6-PHOSPHATE 1-EPIMERASE"/>
    <property type="match status" value="1"/>
</dbReference>
<dbReference type="SUPFAM" id="SSF74650">
    <property type="entry name" value="Galactose mutarotase-like"/>
    <property type="match status" value="1"/>
</dbReference>
<comment type="caution">
    <text evidence="1">The sequence shown here is derived from an EMBL/GenBank/DDBJ whole genome shotgun (WGS) entry which is preliminary data.</text>
</comment>